<keyword evidence="4" id="KW-1134">Transmembrane beta strand</keyword>
<evidence type="ECO:0000256" key="7">
    <source>
        <dbReference type="ARBA" id="ARBA00023237"/>
    </source>
</evidence>
<dbReference type="GO" id="GO:0015562">
    <property type="term" value="F:efflux transmembrane transporter activity"/>
    <property type="evidence" value="ECO:0007669"/>
    <property type="project" value="InterPro"/>
</dbReference>
<protein>
    <recommendedName>
        <fullName evidence="10">Transporter</fullName>
    </recommendedName>
</protein>
<sequence>MLLKRIILINLLSFIFSVGLMAQETHKMNLQQMLDFARQNNYQLKEANLNKLKGEQKIKEVRGNGLPQIKSEIDYKNYLKLPTTIVPGSLMGGGEDMALSFGLKHNMDASIQLSQLLFSLKYINALKTVKRASEIRGLEVEKAQVEMVHLLLKEYYNLMAIYKNLEIIESNMQSLSQMKKKVNALVKGGLALKTDADKITINYTNLQANKEQVTAAINVQTNNLKYIIGMEADEQLVVDTTNFQLLFDGSLLTQSFAEGLDFQNLTEIKLLDKSLELNKLQIKTEQAEKYPNIALYGSYMFQGIRDKFNFFDGSKDWYNIKVIGVKATIPIFTGFSNNAKIRSAKYDMEVTQNKKLSVMTGLQLQYSNALMQYNSNVKNCQIQLDNIELAKEVRHQEDVKYNEGISTLTDFLISEQDLRNAEINYVQNFISMKQAEIDLLKSKGLLINYSISGN</sequence>
<dbReference type="AlphaFoldDB" id="A0A2N3I6Q2"/>
<comment type="similarity">
    <text evidence="2">Belongs to the outer membrane factor (OMF) (TC 1.B.17) family.</text>
</comment>
<organism evidence="8 9">
    <name type="scientific">Labilibaculum manganireducens</name>
    <dbReference type="NCBI Taxonomy" id="1940525"/>
    <lineage>
        <taxon>Bacteria</taxon>
        <taxon>Pseudomonadati</taxon>
        <taxon>Bacteroidota</taxon>
        <taxon>Bacteroidia</taxon>
        <taxon>Marinilabiliales</taxon>
        <taxon>Marinifilaceae</taxon>
        <taxon>Labilibaculum</taxon>
    </lineage>
</organism>
<dbReference type="GO" id="GO:0009279">
    <property type="term" value="C:cell outer membrane"/>
    <property type="evidence" value="ECO:0007669"/>
    <property type="project" value="UniProtKB-SubCell"/>
</dbReference>
<dbReference type="InterPro" id="IPR051906">
    <property type="entry name" value="TolC-like"/>
</dbReference>
<dbReference type="Gene3D" id="1.20.1600.10">
    <property type="entry name" value="Outer membrane efflux proteins (OEP)"/>
    <property type="match status" value="1"/>
</dbReference>
<evidence type="ECO:0000256" key="5">
    <source>
        <dbReference type="ARBA" id="ARBA00022692"/>
    </source>
</evidence>
<comment type="subcellular location">
    <subcellularLocation>
        <location evidence="1">Cell outer membrane</location>
    </subcellularLocation>
</comment>
<keyword evidence="7" id="KW-0998">Cell outer membrane</keyword>
<evidence type="ECO:0000256" key="3">
    <source>
        <dbReference type="ARBA" id="ARBA00022448"/>
    </source>
</evidence>
<dbReference type="PANTHER" id="PTHR30026:SF20">
    <property type="entry name" value="OUTER MEMBRANE PROTEIN TOLC"/>
    <property type="match status" value="1"/>
</dbReference>
<evidence type="ECO:0000256" key="2">
    <source>
        <dbReference type="ARBA" id="ARBA00007613"/>
    </source>
</evidence>
<keyword evidence="5" id="KW-0812">Transmembrane</keyword>
<keyword evidence="3" id="KW-0813">Transport</keyword>
<dbReference type="SUPFAM" id="SSF56954">
    <property type="entry name" value="Outer membrane efflux proteins (OEP)"/>
    <property type="match status" value="1"/>
</dbReference>
<dbReference type="GO" id="GO:0015288">
    <property type="term" value="F:porin activity"/>
    <property type="evidence" value="ECO:0007669"/>
    <property type="project" value="TreeGrafter"/>
</dbReference>
<dbReference type="PANTHER" id="PTHR30026">
    <property type="entry name" value="OUTER MEMBRANE PROTEIN TOLC"/>
    <property type="match status" value="1"/>
</dbReference>
<dbReference type="GO" id="GO:1990281">
    <property type="term" value="C:efflux pump complex"/>
    <property type="evidence" value="ECO:0007669"/>
    <property type="project" value="TreeGrafter"/>
</dbReference>
<dbReference type="Proteomes" id="UP000233618">
    <property type="component" value="Unassembled WGS sequence"/>
</dbReference>
<name>A0A2N3I6Q2_9BACT</name>
<dbReference type="InterPro" id="IPR003423">
    <property type="entry name" value="OMP_efflux"/>
</dbReference>
<proteinExistence type="inferred from homology"/>
<accession>A0A2N3I6Q2</accession>
<dbReference type="Pfam" id="PF02321">
    <property type="entry name" value="OEP"/>
    <property type="match status" value="1"/>
</dbReference>
<evidence type="ECO:0000313" key="8">
    <source>
        <dbReference type="EMBL" id="PKQ65990.1"/>
    </source>
</evidence>
<dbReference type="RefSeq" id="WP_101310196.1">
    <property type="nucleotide sequence ID" value="NZ_CAXXEE010000003.1"/>
</dbReference>
<keyword evidence="6" id="KW-0472">Membrane</keyword>
<evidence type="ECO:0000313" key="9">
    <source>
        <dbReference type="Proteomes" id="UP000233618"/>
    </source>
</evidence>
<evidence type="ECO:0000256" key="6">
    <source>
        <dbReference type="ARBA" id="ARBA00023136"/>
    </source>
</evidence>
<reference evidence="8 9" key="1">
    <citation type="journal article" date="2017" name="Front. Microbiol.">
        <title>Labilibaculum manganireducens gen. nov., sp. nov. and Labilibaculum filiforme sp. nov., Novel Bacteroidetes Isolated from Subsurface Sediments of the Baltic Sea.</title>
        <authorList>
            <person name="Vandieken V."/>
            <person name="Marshall I.P."/>
            <person name="Niemann H."/>
            <person name="Engelen B."/>
            <person name="Cypionka H."/>
        </authorList>
    </citation>
    <scope>NUCLEOTIDE SEQUENCE [LARGE SCALE GENOMIC DNA]</scope>
    <source>
        <strain evidence="8 9">59.10-2M</strain>
    </source>
</reference>
<dbReference type="EMBL" id="MVDE01000018">
    <property type="protein sequence ID" value="PKQ65990.1"/>
    <property type="molecule type" value="Genomic_DNA"/>
</dbReference>
<evidence type="ECO:0000256" key="1">
    <source>
        <dbReference type="ARBA" id="ARBA00004442"/>
    </source>
</evidence>
<comment type="caution">
    <text evidence="8">The sequence shown here is derived from an EMBL/GenBank/DDBJ whole genome shotgun (WGS) entry which is preliminary data.</text>
</comment>
<evidence type="ECO:0008006" key="10">
    <source>
        <dbReference type="Google" id="ProtNLM"/>
    </source>
</evidence>
<keyword evidence="9" id="KW-1185">Reference proteome</keyword>
<evidence type="ECO:0000256" key="4">
    <source>
        <dbReference type="ARBA" id="ARBA00022452"/>
    </source>
</evidence>
<gene>
    <name evidence="8" type="ORF">BZG01_12560</name>
</gene>